<dbReference type="AlphaFoldDB" id="A0A9N7TP13"/>
<reference evidence="1" key="1">
    <citation type="submission" date="2020-03" db="EMBL/GenBank/DDBJ databases">
        <authorList>
            <person name="Weist P."/>
        </authorList>
    </citation>
    <scope>NUCLEOTIDE SEQUENCE</scope>
</reference>
<name>A0A9N7TP13_PLEPL</name>
<accession>A0A9N7TP13</accession>
<comment type="caution">
    <text evidence="1">The sequence shown here is derived from an EMBL/GenBank/DDBJ whole genome shotgun (WGS) entry which is preliminary data.</text>
</comment>
<dbReference type="EMBL" id="CADEAL010000138">
    <property type="protein sequence ID" value="CAB1415123.1"/>
    <property type="molecule type" value="Genomic_DNA"/>
</dbReference>
<evidence type="ECO:0000313" key="1">
    <source>
        <dbReference type="EMBL" id="CAB1415123.1"/>
    </source>
</evidence>
<keyword evidence="2" id="KW-1185">Reference proteome</keyword>
<proteinExistence type="predicted"/>
<dbReference type="Proteomes" id="UP001153269">
    <property type="component" value="Unassembled WGS sequence"/>
</dbReference>
<gene>
    <name evidence="1" type="ORF">PLEPLA_LOCUS2836</name>
</gene>
<protein>
    <submittedName>
        <fullName evidence="1">Uncharacterized protein</fullName>
    </submittedName>
</protein>
<organism evidence="1 2">
    <name type="scientific">Pleuronectes platessa</name>
    <name type="common">European plaice</name>
    <dbReference type="NCBI Taxonomy" id="8262"/>
    <lineage>
        <taxon>Eukaryota</taxon>
        <taxon>Metazoa</taxon>
        <taxon>Chordata</taxon>
        <taxon>Craniata</taxon>
        <taxon>Vertebrata</taxon>
        <taxon>Euteleostomi</taxon>
        <taxon>Actinopterygii</taxon>
        <taxon>Neopterygii</taxon>
        <taxon>Teleostei</taxon>
        <taxon>Neoteleostei</taxon>
        <taxon>Acanthomorphata</taxon>
        <taxon>Carangaria</taxon>
        <taxon>Pleuronectiformes</taxon>
        <taxon>Pleuronectoidei</taxon>
        <taxon>Pleuronectidae</taxon>
        <taxon>Pleuronectes</taxon>
    </lineage>
</organism>
<evidence type="ECO:0000313" key="2">
    <source>
        <dbReference type="Proteomes" id="UP001153269"/>
    </source>
</evidence>
<sequence>MATKAPKFSGINPGLVGTSELTGNRSSVLMKLFDSSELLVNVRGQMGAVVNVNVRVTRELVQRGELLMNKLTSARDQKPTRCTNRDVHCSECVVHVTDGRQDSSCKVKPKRLHRTLVAGGSMCHRPSSSMLVDGT</sequence>